<proteinExistence type="predicted"/>
<dbReference type="EMBL" id="CP157947">
    <property type="protein sequence ID" value="XBS71126.1"/>
    <property type="molecule type" value="Genomic_DNA"/>
</dbReference>
<evidence type="ECO:0000256" key="1">
    <source>
        <dbReference type="SAM" id="MobiDB-lite"/>
    </source>
</evidence>
<sequence length="124" mass="13518">MSETNNITNVPDFFSELDAGVFENKFAAALNAVSLGALNFGGKGKVVLTFDIDRLSNSVEEKQVHIKHKLTFTIPTKRGKSSEEDTTETPMYVSKRGKLTILPEDQGQLFTIAGGPDGKLKTNN</sequence>
<accession>A0AAU7QE25</accession>
<organism evidence="2">
    <name type="scientific">Acerihabitans sp. KWT182</name>
    <dbReference type="NCBI Taxonomy" id="3157919"/>
    <lineage>
        <taxon>Bacteria</taxon>
        <taxon>Pseudomonadati</taxon>
        <taxon>Pseudomonadota</taxon>
        <taxon>Gammaproteobacteria</taxon>
        <taxon>Enterobacterales</taxon>
        <taxon>Pectobacteriaceae</taxon>
        <taxon>Acerihabitans</taxon>
    </lineage>
</organism>
<feature type="region of interest" description="Disordered" evidence="1">
    <location>
        <begin position="76"/>
        <end position="96"/>
    </location>
</feature>
<protein>
    <recommendedName>
        <fullName evidence="3">Prophage protein</fullName>
    </recommendedName>
</protein>
<name>A0AAU7QE25_9GAMM</name>
<evidence type="ECO:0000313" key="2">
    <source>
        <dbReference type="EMBL" id="XBS71126.1"/>
    </source>
</evidence>
<reference evidence="2" key="1">
    <citation type="submission" date="2024-06" db="EMBL/GenBank/DDBJ databases">
        <authorList>
            <person name="Coelho C."/>
            <person name="Bento M."/>
            <person name="Garcia E."/>
            <person name="Camelo A."/>
            <person name="Brandao I."/>
            <person name="Espirito Santo C."/>
            <person name="Trovao J."/>
            <person name="Verissimo A."/>
            <person name="Costa J."/>
            <person name="Tiago I."/>
        </authorList>
    </citation>
    <scope>NUCLEOTIDE SEQUENCE</scope>
    <source>
        <strain evidence="2">KWT182</strain>
    </source>
</reference>
<dbReference type="AlphaFoldDB" id="A0AAU7QE25"/>
<evidence type="ECO:0008006" key="3">
    <source>
        <dbReference type="Google" id="ProtNLM"/>
    </source>
</evidence>
<gene>
    <name evidence="2" type="ORF">ABK905_09225</name>
</gene>